<keyword evidence="3" id="KW-0732">Signal</keyword>
<sequence>MFKSLLLKGRFLGVLLCCLISSLVVTAQTKYKGKVIGSDDKLPVVGASVRIKGTTTGAITDVNGDFTLSLSPGNTLVVSYIGYQTTEVTVGNDVNLRITLRAGNNSLNEVVVTGYGSQRKKDITGSVAIVNVTTMKTVPAGNTSSLLQGQASGVTVTNSGQPGAATSVNIRGVGSIFSTQPLVIIDGTPGKLDDINVNDIESVQVLKDAGSASIYGVRGSNGVVVVTTKKGKSGKATITYDGFYGTTRPLKDGFKLADTKTYMQAEFESYKNDGKIGGGINGNPHKQFDPQGTGTWTIPDFISPAGAHVGDPGTTLADYTLNPLTGVGNQVTMANKQGTDWFHEIFKPAPTTIHNITASGGNDKSTYLMSVGYLNQQGTLISTYEKRYSTRINTNFNLGDHVRVGENAYLFNKNNPQLTNQNEGNLVSYIYREPPIIPIYDIKGNYAGSRSTSLSNSSNPYAIAQRSLANTKLRGNNQNWQIQGNVFGEVDFLKHFTARTQFGGTVDNYYNRYFNPTPYENAEGNTGANSYQEISGYRSNYTWTNTVNYNQQFGKHSIKVLLGEESINNYGRQVQAGRGNYNITDPTYIQLNTGSPSGQTNTNNFLDYNVFFSNTIQSYFARLDYAFDDKYLFSSTIRRDGSSYFAPGRRYGTFPSVTLGWRLSKEDFLKGVSWINDLKLRGGYGSLGSLSGVATQPYNAYDLYTAGPGTQYYDINGSGASAGLGYSLTQKGNKETTWETDKELNIGIDGTIFNNAIDFSFEYYKKTTSGLLFKSQLPTPAGIPNPPYVNAGNLQNKGFDASVNYNGRINQFKFTVGLNFSHYSNLVKSLNKGQPYLDVNSGGSTRLQNFVRLQPGQPVGEFYGYQTLGLYQSQADVDGSPGYSGAMPGLLKLKDVNGDGKITADDRTFIGNPNPKFTGGLNLGGSYKGFDFSAFLYGVYGNKVANYVKYWTNFPAVFDGNVSANIITDSWHPGADNSHATIPILTRKANIGNTGAFNSYYIENGSFLRLKSLQIGYTLPASTLSKIGLSKVRIFVVGNNLFTITKYTGLDPELQNSTLNNDSDGDNTSFGIDFGNYPANEKRYNIGLQATF</sequence>
<dbReference type="SUPFAM" id="SSF56935">
    <property type="entry name" value="Porins"/>
    <property type="match status" value="1"/>
</dbReference>
<dbReference type="NCBIfam" id="TIGR04056">
    <property type="entry name" value="OMP_RagA_SusC"/>
    <property type="match status" value="1"/>
</dbReference>
<dbReference type="RefSeq" id="WP_310091684.1">
    <property type="nucleotide sequence ID" value="NZ_JAVDUU010000001.1"/>
</dbReference>
<dbReference type="InterPro" id="IPR000531">
    <property type="entry name" value="Beta-barrel_TonB"/>
</dbReference>
<dbReference type="Gene3D" id="2.170.130.10">
    <property type="entry name" value="TonB-dependent receptor, plug domain"/>
    <property type="match status" value="1"/>
</dbReference>
<dbReference type="Proteomes" id="UP001247620">
    <property type="component" value="Unassembled WGS sequence"/>
</dbReference>
<dbReference type="Gene3D" id="2.60.40.1120">
    <property type="entry name" value="Carboxypeptidase-like, regulatory domain"/>
    <property type="match status" value="1"/>
</dbReference>
<name>A0ABU1T5X8_9SPHI</name>
<dbReference type="Pfam" id="PF13715">
    <property type="entry name" value="CarbopepD_reg_2"/>
    <property type="match status" value="1"/>
</dbReference>
<keyword evidence="1" id="KW-0812">Transmembrane</keyword>
<evidence type="ECO:0000256" key="2">
    <source>
        <dbReference type="RuleBase" id="RU003357"/>
    </source>
</evidence>
<dbReference type="PROSITE" id="PS52016">
    <property type="entry name" value="TONB_DEPENDENT_REC_3"/>
    <property type="match status" value="1"/>
</dbReference>
<keyword evidence="1" id="KW-0998">Cell outer membrane</keyword>
<evidence type="ECO:0000313" key="7">
    <source>
        <dbReference type="Proteomes" id="UP001247620"/>
    </source>
</evidence>
<dbReference type="Pfam" id="PF07715">
    <property type="entry name" value="Plug"/>
    <property type="match status" value="1"/>
</dbReference>
<dbReference type="InterPro" id="IPR023997">
    <property type="entry name" value="TonB-dep_OMP_SusC/RagA_CS"/>
</dbReference>
<dbReference type="InterPro" id="IPR008969">
    <property type="entry name" value="CarboxyPept-like_regulatory"/>
</dbReference>
<feature type="domain" description="TonB-dependent receptor-like beta-barrel" evidence="4">
    <location>
        <begin position="452"/>
        <end position="1041"/>
    </location>
</feature>
<dbReference type="InterPro" id="IPR037066">
    <property type="entry name" value="Plug_dom_sf"/>
</dbReference>
<accession>A0ABU1T5X8</accession>
<keyword evidence="7" id="KW-1185">Reference proteome</keyword>
<dbReference type="InterPro" id="IPR039426">
    <property type="entry name" value="TonB-dep_rcpt-like"/>
</dbReference>
<comment type="caution">
    <text evidence="6">The sequence shown here is derived from an EMBL/GenBank/DDBJ whole genome shotgun (WGS) entry which is preliminary data.</text>
</comment>
<dbReference type="EMBL" id="JAVDUU010000001">
    <property type="protein sequence ID" value="MDR6940733.1"/>
    <property type="molecule type" value="Genomic_DNA"/>
</dbReference>
<feature type="signal peptide" evidence="3">
    <location>
        <begin position="1"/>
        <end position="27"/>
    </location>
</feature>
<keyword evidence="1" id="KW-0813">Transport</keyword>
<dbReference type="InterPro" id="IPR023996">
    <property type="entry name" value="TonB-dep_OMP_SusC/RagA"/>
</dbReference>
<keyword evidence="1" id="KW-1134">Transmembrane beta strand</keyword>
<keyword evidence="2" id="KW-0798">TonB box</keyword>
<keyword evidence="1 2" id="KW-0472">Membrane</keyword>
<evidence type="ECO:0000256" key="3">
    <source>
        <dbReference type="SAM" id="SignalP"/>
    </source>
</evidence>
<dbReference type="InterPro" id="IPR012910">
    <property type="entry name" value="Plug_dom"/>
</dbReference>
<protein>
    <submittedName>
        <fullName evidence="6">TonB-linked SusC/RagA family outer membrane protein</fullName>
    </submittedName>
</protein>
<organism evidence="6 7">
    <name type="scientific">Mucilaginibacter pocheonensis</name>
    <dbReference type="NCBI Taxonomy" id="398050"/>
    <lineage>
        <taxon>Bacteria</taxon>
        <taxon>Pseudomonadati</taxon>
        <taxon>Bacteroidota</taxon>
        <taxon>Sphingobacteriia</taxon>
        <taxon>Sphingobacteriales</taxon>
        <taxon>Sphingobacteriaceae</taxon>
        <taxon>Mucilaginibacter</taxon>
    </lineage>
</organism>
<gene>
    <name evidence="6" type="ORF">J2W55_000561</name>
</gene>
<feature type="chain" id="PRO_5045255575" evidence="3">
    <location>
        <begin position="28"/>
        <end position="1092"/>
    </location>
</feature>
<comment type="subcellular location">
    <subcellularLocation>
        <location evidence="1">Cell outer membrane</location>
        <topology evidence="1">Multi-pass membrane protein</topology>
    </subcellularLocation>
</comment>
<evidence type="ECO:0000259" key="5">
    <source>
        <dbReference type="Pfam" id="PF07715"/>
    </source>
</evidence>
<evidence type="ECO:0000313" key="6">
    <source>
        <dbReference type="EMBL" id="MDR6940733.1"/>
    </source>
</evidence>
<dbReference type="Pfam" id="PF00593">
    <property type="entry name" value="TonB_dep_Rec_b-barrel"/>
    <property type="match status" value="1"/>
</dbReference>
<evidence type="ECO:0000256" key="1">
    <source>
        <dbReference type="PROSITE-ProRule" id="PRU01360"/>
    </source>
</evidence>
<dbReference type="NCBIfam" id="TIGR04057">
    <property type="entry name" value="SusC_RagA_signa"/>
    <property type="match status" value="1"/>
</dbReference>
<comment type="similarity">
    <text evidence="1 2">Belongs to the TonB-dependent receptor family.</text>
</comment>
<dbReference type="SUPFAM" id="SSF49464">
    <property type="entry name" value="Carboxypeptidase regulatory domain-like"/>
    <property type="match status" value="1"/>
</dbReference>
<reference evidence="6 7" key="1">
    <citation type="submission" date="2023-07" db="EMBL/GenBank/DDBJ databases">
        <title>Sorghum-associated microbial communities from plants grown in Nebraska, USA.</title>
        <authorList>
            <person name="Schachtman D."/>
        </authorList>
    </citation>
    <scope>NUCLEOTIDE SEQUENCE [LARGE SCALE GENOMIC DNA]</scope>
    <source>
        <strain evidence="6 7">3262</strain>
    </source>
</reference>
<evidence type="ECO:0000259" key="4">
    <source>
        <dbReference type="Pfam" id="PF00593"/>
    </source>
</evidence>
<feature type="domain" description="TonB-dependent receptor plug" evidence="5">
    <location>
        <begin position="120"/>
        <end position="223"/>
    </location>
</feature>
<proteinExistence type="inferred from homology"/>